<keyword evidence="1" id="KW-0489">Methyltransferase</keyword>
<dbReference type="InterPro" id="IPR000241">
    <property type="entry name" value="RlmKL-like_Mtase"/>
</dbReference>
<comment type="caution">
    <text evidence="13">The sequence shown here is derived from an EMBL/GenBank/DDBJ whole genome shotgun (WGS) entry which is preliminary data.</text>
</comment>
<dbReference type="PROSITE" id="PS50800">
    <property type="entry name" value="SAP"/>
    <property type="match status" value="1"/>
</dbReference>
<keyword evidence="4 6" id="KW-0863">Zinc-finger</keyword>
<dbReference type="PROSITE" id="PS50199">
    <property type="entry name" value="ZF_RANBP2_2"/>
    <property type="match status" value="1"/>
</dbReference>
<dbReference type="EMBL" id="JBGBPQ010000008">
    <property type="protein sequence ID" value="KAL1521117.1"/>
    <property type="molecule type" value="Genomic_DNA"/>
</dbReference>
<evidence type="ECO:0008006" key="15">
    <source>
        <dbReference type="Google" id="ProtNLM"/>
    </source>
</evidence>
<evidence type="ECO:0000256" key="2">
    <source>
        <dbReference type="ARBA" id="ARBA00022679"/>
    </source>
</evidence>
<feature type="coiled-coil region" evidence="8">
    <location>
        <begin position="529"/>
        <end position="581"/>
    </location>
</feature>
<feature type="signal peptide" evidence="9">
    <location>
        <begin position="1"/>
        <end position="18"/>
    </location>
</feature>
<dbReference type="PROSITE" id="PS51165">
    <property type="entry name" value="THUMP"/>
    <property type="match status" value="1"/>
</dbReference>
<evidence type="ECO:0000256" key="7">
    <source>
        <dbReference type="PROSITE-ProRule" id="PRU00529"/>
    </source>
</evidence>
<dbReference type="SMART" id="SM00547">
    <property type="entry name" value="ZnF_RBZ"/>
    <property type="match status" value="1"/>
</dbReference>
<dbReference type="PROSITE" id="PS00092">
    <property type="entry name" value="N6_MTASE"/>
    <property type="match status" value="1"/>
</dbReference>
<keyword evidence="14" id="KW-1185">Reference proteome</keyword>
<dbReference type="InterPro" id="IPR054170">
    <property type="entry name" value="RlmL_1st"/>
</dbReference>
<keyword evidence="9" id="KW-0732">Signal</keyword>
<dbReference type="GO" id="GO:0008270">
    <property type="term" value="F:zinc ion binding"/>
    <property type="evidence" value="ECO:0007669"/>
    <property type="project" value="UniProtKB-KW"/>
</dbReference>
<feature type="chain" id="PRO_5044313837" description="SAP domain-containing protein" evidence="9">
    <location>
        <begin position="19"/>
        <end position="612"/>
    </location>
</feature>
<sequence length="612" mass="65611">MALRPLFLLLLSFSPSHAGLQTYFATCVKGMEPVLASELRSGLVDAQDVEEGHLGVHFRGSHRAGGQAVLWLRSAIRVMEQLSYGEGLFQPEDLYDFTRESVRWTDLLARKDQTLSVSAICGAARAVESGRARPGDWVCAECGGLVFASRTECFACGAPKPAAAESGLTHSHFSALTVKNAVCDAMRDACGWRPSVDTADADLPLFLYLHRGQATLYRVCSGSASMHKRGYRAGAIHAAALRETTAAGLLLHAGYRPEEQVLCDPMAGSGTFAIEAALIATNTAPGLLRAQPPIASPGWAEGGQADWEELVQEARAALRPCAPLPILANDLHGGALELARRGAEAAGVSSSIHFTEGGVAAFVPRDSPDLVVSNPPWDLRLESGSEAWQELGSFLKRSCGGSTAWLLSGNKDLTRHLRMRKSESLRLENAGVSLVWLKYDVLRPKSDGGVSSSAAAIAPVEDALPAQRDTERPGHRVVGTVEEAEPLQDKGLQEVAVEAGMTAGDEVQEVFDGAELEQGMREEIDAAMLEQATRESEVERLTVAELKDELQLRGLTDSGVKSQLLERLEEDDSRIALLEANRVESASTSVKMADGTGLPEDDLEALFSSLYD</sequence>
<gene>
    <name evidence="13" type="ORF">AB1Y20_022671</name>
</gene>
<dbReference type="InterPro" id="IPR003034">
    <property type="entry name" value="SAP_dom"/>
</dbReference>
<dbReference type="GO" id="GO:0003723">
    <property type="term" value="F:RNA binding"/>
    <property type="evidence" value="ECO:0007669"/>
    <property type="project" value="UniProtKB-UniRule"/>
</dbReference>
<dbReference type="PANTHER" id="PTHR47313:SF1">
    <property type="entry name" value="RIBOSOMAL RNA LARGE SUBUNIT METHYLTRANSFERASE K_L"/>
    <property type="match status" value="1"/>
</dbReference>
<keyword evidence="3" id="KW-0479">Metal-binding</keyword>
<name>A0AB34JJQ9_PRYPA</name>
<dbReference type="GO" id="GO:0008173">
    <property type="term" value="F:RNA methyltransferase activity"/>
    <property type="evidence" value="ECO:0007669"/>
    <property type="project" value="UniProtKB-ARBA"/>
</dbReference>
<dbReference type="Pfam" id="PF02926">
    <property type="entry name" value="THUMP"/>
    <property type="match status" value="1"/>
</dbReference>
<dbReference type="GO" id="GO:0032259">
    <property type="term" value="P:methylation"/>
    <property type="evidence" value="ECO:0007669"/>
    <property type="project" value="UniProtKB-KW"/>
</dbReference>
<dbReference type="InterPro" id="IPR029063">
    <property type="entry name" value="SAM-dependent_MTases_sf"/>
</dbReference>
<evidence type="ECO:0000256" key="9">
    <source>
        <dbReference type="SAM" id="SignalP"/>
    </source>
</evidence>
<dbReference type="SUPFAM" id="SSF68906">
    <property type="entry name" value="SAP domain"/>
    <property type="match status" value="1"/>
</dbReference>
<accession>A0AB34JJQ9</accession>
<evidence type="ECO:0000256" key="4">
    <source>
        <dbReference type="ARBA" id="ARBA00022771"/>
    </source>
</evidence>
<keyword evidence="7" id="KW-0694">RNA-binding</keyword>
<feature type="domain" description="SAP" evidence="11">
    <location>
        <begin position="538"/>
        <end position="572"/>
    </location>
</feature>
<feature type="domain" description="RanBP2-type" evidence="10">
    <location>
        <begin position="133"/>
        <end position="162"/>
    </location>
</feature>
<dbReference type="SMART" id="SM00513">
    <property type="entry name" value="SAP"/>
    <property type="match status" value="1"/>
</dbReference>
<evidence type="ECO:0000313" key="13">
    <source>
        <dbReference type="EMBL" id="KAL1521117.1"/>
    </source>
</evidence>
<keyword evidence="2" id="KW-0808">Transferase</keyword>
<evidence type="ECO:0000259" key="11">
    <source>
        <dbReference type="PROSITE" id="PS50800"/>
    </source>
</evidence>
<dbReference type="InterPro" id="IPR036443">
    <property type="entry name" value="Znf_RanBP2_sf"/>
</dbReference>
<protein>
    <recommendedName>
        <fullName evidence="15">SAP domain-containing protein</fullName>
    </recommendedName>
</protein>
<reference evidence="13 14" key="1">
    <citation type="journal article" date="2024" name="Science">
        <title>Giant polyketide synthase enzymes in the biosynthesis of giant marine polyether toxins.</title>
        <authorList>
            <person name="Fallon T.R."/>
            <person name="Shende V.V."/>
            <person name="Wierzbicki I.H."/>
            <person name="Pendleton A.L."/>
            <person name="Watervoot N.F."/>
            <person name="Auber R.P."/>
            <person name="Gonzalez D.J."/>
            <person name="Wisecaver J.H."/>
            <person name="Moore B.S."/>
        </authorList>
    </citation>
    <scope>NUCLEOTIDE SEQUENCE [LARGE SCALE GENOMIC DNA]</scope>
    <source>
        <strain evidence="13 14">12B1</strain>
    </source>
</reference>
<evidence type="ECO:0000256" key="1">
    <source>
        <dbReference type="ARBA" id="ARBA00022603"/>
    </source>
</evidence>
<feature type="domain" description="THUMP" evidence="12">
    <location>
        <begin position="64"/>
        <end position="220"/>
    </location>
</feature>
<dbReference type="InterPro" id="IPR002052">
    <property type="entry name" value="DNA_methylase_N6_adenine_CS"/>
</dbReference>
<organism evidence="13 14">
    <name type="scientific">Prymnesium parvum</name>
    <name type="common">Toxic golden alga</name>
    <dbReference type="NCBI Taxonomy" id="97485"/>
    <lineage>
        <taxon>Eukaryota</taxon>
        <taxon>Haptista</taxon>
        <taxon>Haptophyta</taxon>
        <taxon>Prymnesiophyceae</taxon>
        <taxon>Prymnesiales</taxon>
        <taxon>Prymnesiaceae</taxon>
        <taxon>Prymnesium</taxon>
    </lineage>
</organism>
<dbReference type="PANTHER" id="PTHR47313">
    <property type="entry name" value="RIBOSOMAL RNA LARGE SUBUNIT METHYLTRANSFERASE K/L"/>
    <property type="match status" value="1"/>
</dbReference>
<dbReference type="InterPro" id="IPR036361">
    <property type="entry name" value="SAP_dom_sf"/>
</dbReference>
<dbReference type="InterPro" id="IPR004114">
    <property type="entry name" value="THUMP_dom"/>
</dbReference>
<dbReference type="Gene3D" id="1.10.720.30">
    <property type="entry name" value="SAP domain"/>
    <property type="match status" value="1"/>
</dbReference>
<dbReference type="Proteomes" id="UP001515480">
    <property type="component" value="Unassembled WGS sequence"/>
</dbReference>
<evidence type="ECO:0000259" key="12">
    <source>
        <dbReference type="PROSITE" id="PS51165"/>
    </source>
</evidence>
<dbReference type="Pfam" id="PF02037">
    <property type="entry name" value="SAP"/>
    <property type="match status" value="1"/>
</dbReference>
<evidence type="ECO:0000259" key="10">
    <source>
        <dbReference type="PROSITE" id="PS50199"/>
    </source>
</evidence>
<evidence type="ECO:0000256" key="8">
    <source>
        <dbReference type="SAM" id="Coils"/>
    </source>
</evidence>
<keyword evidence="8" id="KW-0175">Coiled coil</keyword>
<dbReference type="GO" id="GO:0043527">
    <property type="term" value="C:tRNA methyltransferase complex"/>
    <property type="evidence" value="ECO:0007669"/>
    <property type="project" value="UniProtKB-ARBA"/>
</dbReference>
<proteinExistence type="predicted"/>
<dbReference type="SUPFAM" id="SSF90209">
    <property type="entry name" value="Ran binding protein zinc finger-like"/>
    <property type="match status" value="1"/>
</dbReference>
<evidence type="ECO:0000313" key="14">
    <source>
        <dbReference type="Proteomes" id="UP001515480"/>
    </source>
</evidence>
<evidence type="ECO:0000256" key="5">
    <source>
        <dbReference type="ARBA" id="ARBA00022833"/>
    </source>
</evidence>
<dbReference type="SUPFAM" id="SSF53335">
    <property type="entry name" value="S-adenosyl-L-methionine-dependent methyltransferases"/>
    <property type="match status" value="1"/>
</dbReference>
<keyword evidence="5" id="KW-0862">Zinc</keyword>
<dbReference type="CDD" id="cd11715">
    <property type="entry name" value="THUMP_AdoMetMT"/>
    <property type="match status" value="1"/>
</dbReference>
<dbReference type="Gene3D" id="3.30.2130.30">
    <property type="match status" value="1"/>
</dbReference>
<evidence type="ECO:0000256" key="3">
    <source>
        <dbReference type="ARBA" id="ARBA00022723"/>
    </source>
</evidence>
<dbReference type="Gene3D" id="4.10.1060.10">
    <property type="entry name" value="Zinc finger, RanBP2-type"/>
    <property type="match status" value="1"/>
</dbReference>
<dbReference type="Pfam" id="PF22020">
    <property type="entry name" value="RlmL_1st"/>
    <property type="match status" value="1"/>
</dbReference>
<dbReference type="AlphaFoldDB" id="A0AB34JJQ9"/>
<dbReference type="Pfam" id="PF01170">
    <property type="entry name" value="UPF0020"/>
    <property type="match status" value="1"/>
</dbReference>
<dbReference type="Gene3D" id="3.40.50.150">
    <property type="entry name" value="Vaccinia Virus protein VP39"/>
    <property type="match status" value="1"/>
</dbReference>
<evidence type="ECO:0000256" key="6">
    <source>
        <dbReference type="PROSITE-ProRule" id="PRU00322"/>
    </source>
</evidence>
<dbReference type="InterPro" id="IPR001876">
    <property type="entry name" value="Znf_RanBP2"/>
</dbReference>